<dbReference type="OrthoDB" id="1658288at2759"/>
<dbReference type="GO" id="GO:0016042">
    <property type="term" value="P:lipid catabolic process"/>
    <property type="evidence" value="ECO:0007669"/>
    <property type="project" value="UniProtKB-UniRule"/>
</dbReference>
<dbReference type="CDD" id="cd07199">
    <property type="entry name" value="Pat17_PNPLA8_PNPLA9_like"/>
    <property type="match status" value="1"/>
</dbReference>
<evidence type="ECO:0000256" key="2">
    <source>
        <dbReference type="ARBA" id="ARBA00023098"/>
    </source>
</evidence>
<dbReference type="Proteomes" id="UP000789405">
    <property type="component" value="Unassembled WGS sequence"/>
</dbReference>
<organism evidence="5 6">
    <name type="scientific">Dentiscutata erythropus</name>
    <dbReference type="NCBI Taxonomy" id="1348616"/>
    <lineage>
        <taxon>Eukaryota</taxon>
        <taxon>Fungi</taxon>
        <taxon>Fungi incertae sedis</taxon>
        <taxon>Mucoromycota</taxon>
        <taxon>Glomeromycotina</taxon>
        <taxon>Glomeromycetes</taxon>
        <taxon>Diversisporales</taxon>
        <taxon>Gigasporaceae</taxon>
        <taxon>Dentiscutata</taxon>
    </lineage>
</organism>
<sequence>MECRLCTILDIMECSIKVIENQIRLQDEIQNRANIEQKFKEGREIIDEIEEANIEKHGYYRYNYHIKYASYLKTIGEVERSSRQKTLAKRFEQNVKNLEPEDICEAKLKSTTVINEVFNPGGKYTQEVEKKLEEIKEGNHNTPISLKDEHKNLGEELFKHILKSKRRLLADLENVIHEEKAFELWKIAIDYRNAAEGKWNKLGVLNQREINKYTSEELRRFSVTNGKLAFDEYREACKLADEKNIKKQIKLRENMALSAIRMFLIKCSTQTPQDYIEIKKILEKVKGNSHTSETSDNITLELEKVGQTNSFYGKLCYQHSIDKDIEKIISELMLKPDRSLIQCKSSPLIESTLYYIICSLSPLIAIIMDCWNEPTYDSILRLNKPGSVIDPTKIIKICREHYIKSDCIAYLLNSIGEVLISQKIQIDGKNANDLKVFAKSVFHGVLDEDLVKDSEKLDYRIRELRKKEYHFSQNFYFRGFMKTQYKSFTEDAENARKMPFVSRLEEIRNIARINFATLDMLNPSSEATEQTVKTINEIRKSIYCNYQFIGTTKLRLETLKDFLWVINGKETSEEMPEEFPEESTDSTPFKNADTKYIVYLNEQLEQTSSQSERIKIYKNMAIYFEHLAEIDWKVNKLNSLRHWNSAQKNYENTREIDPENLVSALGYTKCLLKYIAYYKQVNYEKSNGCIIEALRLDPKNELADKQISFLKKLRAENSSEYRINQYKRKKVDMKYEEGGIRGILPTLWLSEIEYRTRRPISHLFNMITGTSTGGIVAAGLSAPSHEYPDFKPKFSASELLNTYQDHTKKLFTMNKEWNSKAKYINEGHSNLFEEYFGQTKLSHALTELVIPAINEADSSAIHLFTRNDARKDELKNDTFIDALMAATSIPTFFSPYEIRHESLFIDGGMHINNPALTSFNEAIRYNVESKKIFILSLGTGSYIPDPSKPILYRDKNFWASNQFTLSNDENEVDRQMHLMLKDRYQRWQVSFEDPIKLDDFERIPYLVEIGHQYLEELYDSDEILLTS</sequence>
<feature type="domain" description="PNPLA" evidence="4">
    <location>
        <begin position="733"/>
        <end position="919"/>
    </location>
</feature>
<evidence type="ECO:0000313" key="5">
    <source>
        <dbReference type="EMBL" id="CAG8628722.1"/>
    </source>
</evidence>
<dbReference type="GO" id="GO:0047372">
    <property type="term" value="F:monoacylglycerol lipase activity"/>
    <property type="evidence" value="ECO:0007669"/>
    <property type="project" value="TreeGrafter"/>
</dbReference>
<dbReference type="PANTHER" id="PTHR32176">
    <property type="entry name" value="XYLOSE ISOMERASE"/>
    <property type="match status" value="1"/>
</dbReference>
<dbReference type="Gene3D" id="1.25.40.10">
    <property type="entry name" value="Tetratricopeptide repeat domain"/>
    <property type="match status" value="1"/>
</dbReference>
<dbReference type="GO" id="GO:0046486">
    <property type="term" value="P:glycerolipid metabolic process"/>
    <property type="evidence" value="ECO:0007669"/>
    <property type="project" value="UniProtKB-ARBA"/>
</dbReference>
<keyword evidence="6" id="KW-1185">Reference proteome</keyword>
<feature type="active site" description="Proton acceptor" evidence="3">
    <location>
        <position position="906"/>
    </location>
</feature>
<accession>A0A9N9DAN3</accession>
<evidence type="ECO:0000256" key="3">
    <source>
        <dbReference type="PROSITE-ProRule" id="PRU01161"/>
    </source>
</evidence>
<evidence type="ECO:0000259" key="4">
    <source>
        <dbReference type="PROSITE" id="PS51635"/>
    </source>
</evidence>
<dbReference type="PANTHER" id="PTHR32176:SF92">
    <property type="entry name" value="XYLOSE ISOMERASE"/>
    <property type="match status" value="1"/>
</dbReference>
<keyword evidence="2 3" id="KW-0443">Lipid metabolism</keyword>
<feature type="short sequence motif" description="DGA/G" evidence="3">
    <location>
        <begin position="906"/>
        <end position="908"/>
    </location>
</feature>
<dbReference type="GO" id="GO:0004620">
    <property type="term" value="F:phospholipase activity"/>
    <property type="evidence" value="ECO:0007669"/>
    <property type="project" value="TreeGrafter"/>
</dbReference>
<evidence type="ECO:0000256" key="1">
    <source>
        <dbReference type="ARBA" id="ARBA00010240"/>
    </source>
</evidence>
<reference evidence="5" key="1">
    <citation type="submission" date="2021-06" db="EMBL/GenBank/DDBJ databases">
        <authorList>
            <person name="Kallberg Y."/>
            <person name="Tangrot J."/>
            <person name="Rosling A."/>
        </authorList>
    </citation>
    <scope>NUCLEOTIDE SEQUENCE</scope>
    <source>
        <strain evidence="5">MA453B</strain>
    </source>
</reference>
<keyword evidence="3" id="KW-0378">Hydrolase</keyword>
<protein>
    <submittedName>
        <fullName evidence="5">6229_t:CDS:1</fullName>
    </submittedName>
</protein>
<dbReference type="AlphaFoldDB" id="A0A9N9DAN3"/>
<evidence type="ECO:0000313" key="6">
    <source>
        <dbReference type="Proteomes" id="UP000789405"/>
    </source>
</evidence>
<dbReference type="EMBL" id="CAJVPY010004817">
    <property type="protein sequence ID" value="CAG8628722.1"/>
    <property type="molecule type" value="Genomic_DNA"/>
</dbReference>
<dbReference type="Pfam" id="PF01734">
    <property type="entry name" value="Patatin"/>
    <property type="match status" value="1"/>
</dbReference>
<feature type="active site" description="Nucleophile" evidence="3">
    <location>
        <position position="771"/>
    </location>
</feature>
<comment type="caution">
    <text evidence="5">The sequence shown here is derived from an EMBL/GenBank/DDBJ whole genome shotgun (WGS) entry which is preliminary data.</text>
</comment>
<dbReference type="InterPro" id="IPR016035">
    <property type="entry name" value="Acyl_Trfase/lysoPLipase"/>
</dbReference>
<proteinExistence type="inferred from homology"/>
<gene>
    <name evidence="5" type="ORF">DERYTH_LOCUS9032</name>
</gene>
<comment type="similarity">
    <text evidence="1">Belongs to the patatin family.</text>
</comment>
<dbReference type="InterPro" id="IPR002641">
    <property type="entry name" value="PNPLA_dom"/>
</dbReference>
<dbReference type="Gene3D" id="3.40.1090.10">
    <property type="entry name" value="Cytosolic phospholipase A2 catalytic domain"/>
    <property type="match status" value="1"/>
</dbReference>
<name>A0A9N9DAN3_9GLOM</name>
<feature type="short sequence motif" description="GXSXG" evidence="3">
    <location>
        <begin position="769"/>
        <end position="773"/>
    </location>
</feature>
<dbReference type="PROSITE" id="PS51635">
    <property type="entry name" value="PNPLA"/>
    <property type="match status" value="1"/>
</dbReference>
<dbReference type="InterPro" id="IPR011990">
    <property type="entry name" value="TPR-like_helical_dom_sf"/>
</dbReference>
<keyword evidence="3" id="KW-0442">Lipid degradation</keyword>
<dbReference type="SUPFAM" id="SSF52151">
    <property type="entry name" value="FabD/lysophospholipase-like"/>
    <property type="match status" value="1"/>
</dbReference>
<comment type="caution">
    <text evidence="3">Lacks conserved residue(s) required for the propagation of feature annotation.</text>
</comment>